<dbReference type="EMBL" id="LGTE01000002">
    <property type="protein sequence ID" value="KNZ70760.1"/>
    <property type="molecule type" value="Genomic_DNA"/>
</dbReference>
<gene>
    <name evidence="2" type="ORF">Tfer_0439</name>
</gene>
<keyword evidence="3" id="KW-1185">Reference proteome</keyword>
<keyword evidence="1" id="KW-0812">Transmembrane</keyword>
<name>A0A0L6W5F6_9FIRM</name>
<dbReference type="RefSeq" id="WP_052216676.1">
    <property type="nucleotide sequence ID" value="NZ_LGTE01000002.1"/>
</dbReference>
<keyword evidence="1" id="KW-1133">Transmembrane helix</keyword>
<proteinExistence type="predicted"/>
<evidence type="ECO:0000313" key="3">
    <source>
        <dbReference type="Proteomes" id="UP000037175"/>
    </source>
</evidence>
<accession>A0A0L6W5F6</accession>
<sequence length="192" mass="21461">MNSNTFNKKGLLISIAIVTIAGLMIWASLGFVDKDEAKDIAEIEKVITKGVHTFNSLDIAPAPYNSVFDKVPDDVKNKMNDKFVAELSKYYSGPLLNDRIAQLKGAIPYQELNEFRVKDGGVRKIENFTANINGDKATAEADIRKFMKSVRKNGDGDKTWEGVAHYKFTLDKIDGKWKITGEEWNYLPGQGP</sequence>
<dbReference type="Gene3D" id="3.10.450.50">
    <property type="match status" value="1"/>
</dbReference>
<evidence type="ECO:0000256" key="1">
    <source>
        <dbReference type="SAM" id="Phobius"/>
    </source>
</evidence>
<dbReference type="AlphaFoldDB" id="A0A0L6W5F6"/>
<evidence type="ECO:0008006" key="4">
    <source>
        <dbReference type="Google" id="ProtNLM"/>
    </source>
</evidence>
<comment type="caution">
    <text evidence="2">The sequence shown here is derived from an EMBL/GenBank/DDBJ whole genome shotgun (WGS) entry which is preliminary data.</text>
</comment>
<keyword evidence="1" id="KW-0472">Membrane</keyword>
<reference evidence="3" key="1">
    <citation type="submission" date="2015-07" db="EMBL/GenBank/DDBJ databases">
        <title>Complete Genome of Thermincola ferriacetica strain Z-0001T.</title>
        <authorList>
            <person name="Lusk B."/>
            <person name="Badalamenti J.P."/>
            <person name="Parameswaran P."/>
            <person name="Bond D.R."/>
            <person name="Torres C.I."/>
        </authorList>
    </citation>
    <scope>NUCLEOTIDE SEQUENCE [LARGE SCALE GENOMIC DNA]</scope>
    <source>
        <strain evidence="3">Z-0001</strain>
    </source>
</reference>
<dbReference type="InterPro" id="IPR032710">
    <property type="entry name" value="NTF2-like_dom_sf"/>
</dbReference>
<feature type="transmembrane region" description="Helical" evidence="1">
    <location>
        <begin position="12"/>
        <end position="32"/>
    </location>
</feature>
<organism evidence="2 3">
    <name type="scientific">Thermincola ferriacetica</name>
    <dbReference type="NCBI Taxonomy" id="281456"/>
    <lineage>
        <taxon>Bacteria</taxon>
        <taxon>Bacillati</taxon>
        <taxon>Bacillota</taxon>
        <taxon>Clostridia</taxon>
        <taxon>Eubacteriales</taxon>
        <taxon>Thermincolaceae</taxon>
        <taxon>Thermincola</taxon>
    </lineage>
</organism>
<dbReference type="Proteomes" id="UP000037175">
    <property type="component" value="Unassembled WGS sequence"/>
</dbReference>
<evidence type="ECO:0000313" key="2">
    <source>
        <dbReference type="EMBL" id="KNZ70760.1"/>
    </source>
</evidence>
<protein>
    <recommendedName>
        <fullName evidence="4">SnoaL-like domain-containing protein</fullName>
    </recommendedName>
</protein>
<dbReference type="SUPFAM" id="SSF54427">
    <property type="entry name" value="NTF2-like"/>
    <property type="match status" value="1"/>
</dbReference>